<protein>
    <recommendedName>
        <fullName evidence="2">Domain of unknown function at the cortex 1 domain-containing protein</fullName>
    </recommendedName>
</protein>
<feature type="compositionally biased region" description="Low complexity" evidence="1">
    <location>
        <begin position="321"/>
        <end position="343"/>
    </location>
</feature>
<evidence type="ECO:0000313" key="3">
    <source>
        <dbReference type="EMBL" id="KAK3214461.1"/>
    </source>
</evidence>
<dbReference type="PANTHER" id="PTHR34826">
    <property type="entry name" value="UPF0590 PROTEIN C409.17C"/>
    <property type="match status" value="1"/>
</dbReference>
<dbReference type="Proteomes" id="UP001280581">
    <property type="component" value="Unassembled WGS sequence"/>
</dbReference>
<feature type="region of interest" description="Disordered" evidence="1">
    <location>
        <begin position="297"/>
        <end position="359"/>
    </location>
</feature>
<accession>A0AAN6RKK2</accession>
<gene>
    <name evidence="3" type="ORF">GRF29_19g285908</name>
</gene>
<evidence type="ECO:0000313" key="4">
    <source>
        <dbReference type="Proteomes" id="UP001280581"/>
    </source>
</evidence>
<dbReference type="EMBL" id="WVTA01000003">
    <property type="protein sequence ID" value="KAK3214461.1"/>
    <property type="molecule type" value="Genomic_DNA"/>
</dbReference>
<name>A0AAN6RKK2_9PLEO</name>
<dbReference type="AlphaFoldDB" id="A0AAN6RKK2"/>
<proteinExistence type="predicted"/>
<keyword evidence="4" id="KW-1185">Reference proteome</keyword>
<dbReference type="InterPro" id="IPR013897">
    <property type="entry name" value="Duc1"/>
</dbReference>
<evidence type="ECO:0000259" key="2">
    <source>
        <dbReference type="Pfam" id="PF08588"/>
    </source>
</evidence>
<feature type="region of interest" description="Disordered" evidence="1">
    <location>
        <begin position="376"/>
        <end position="404"/>
    </location>
</feature>
<comment type="caution">
    <text evidence="3">The sequence shown here is derived from an EMBL/GenBank/DDBJ whole genome shotgun (WGS) entry which is preliminary data.</text>
</comment>
<dbReference type="Pfam" id="PF08588">
    <property type="entry name" value="Duc1"/>
    <property type="match status" value="1"/>
</dbReference>
<feature type="compositionally biased region" description="Basic and acidic residues" evidence="1">
    <location>
        <begin position="298"/>
        <end position="317"/>
    </location>
</feature>
<organism evidence="3 4">
    <name type="scientific">Pseudopithomyces chartarum</name>
    <dbReference type="NCBI Taxonomy" id="1892770"/>
    <lineage>
        <taxon>Eukaryota</taxon>
        <taxon>Fungi</taxon>
        <taxon>Dikarya</taxon>
        <taxon>Ascomycota</taxon>
        <taxon>Pezizomycotina</taxon>
        <taxon>Dothideomycetes</taxon>
        <taxon>Pleosporomycetidae</taxon>
        <taxon>Pleosporales</taxon>
        <taxon>Massarineae</taxon>
        <taxon>Didymosphaeriaceae</taxon>
        <taxon>Pseudopithomyces</taxon>
    </lineage>
</organism>
<sequence>MGRSESGVVDPAARDKYRLQVTAGPSYDTSTHREVAVNSGEPHLIENDLMTCWLKIRIKDYNGLPRNSPTTSDYFKHPLHTSDRYSIGFSFVPKRDIKGSDLVTGFDFDHSIKDRLPPGFRYAMRIVTTILDPGIYADPYSDKPYLYGPALSSFFAFRIGDHTADVPAEKQLATHDTTAKSVIEEGADGSGQRVRTDAHIPVKTSKRRKHFLTPANLDSFTFEAGRMYQADFFNPYLDFANFALRIPGFSISVVKYIDDKTHQLRYVLKDRRTEEVLFVVIFTLLYGQKLEDTLNDTAEEKHTTDTRDSDPYEEGHPLTRPITSSSCETPTPSSHSRSSSTATSEDERETRQERPTAAASLAGSIYSGFAALGFGRSASSSTEGSSVEGRRRASTVGEMKTLEEKVEKMDDAKVEEVLRVKSGRAYGGE</sequence>
<reference evidence="3 4" key="1">
    <citation type="submission" date="2021-02" db="EMBL/GenBank/DDBJ databases">
        <title>Genome assembly of Pseudopithomyces chartarum.</title>
        <authorList>
            <person name="Jauregui R."/>
            <person name="Singh J."/>
            <person name="Voisey C."/>
        </authorList>
    </citation>
    <scope>NUCLEOTIDE SEQUENCE [LARGE SCALE GENOMIC DNA]</scope>
    <source>
        <strain evidence="3 4">AGR01</strain>
    </source>
</reference>
<evidence type="ECO:0000256" key="1">
    <source>
        <dbReference type="SAM" id="MobiDB-lite"/>
    </source>
</evidence>
<feature type="domain" description="Domain of unknown function at the cortex 1" evidence="2">
    <location>
        <begin position="18"/>
        <end position="284"/>
    </location>
</feature>
<dbReference type="PANTHER" id="PTHR34826:SF2">
    <property type="entry name" value="UPF0590 PROTEIN C409.17C"/>
    <property type="match status" value="1"/>
</dbReference>
<feature type="compositionally biased region" description="Low complexity" evidence="1">
    <location>
        <begin position="376"/>
        <end position="387"/>
    </location>
</feature>